<dbReference type="Gene3D" id="2.130.10.10">
    <property type="entry name" value="YVTN repeat-like/Quinoprotein amine dehydrogenase"/>
    <property type="match status" value="1"/>
</dbReference>
<proteinExistence type="inferred from homology"/>
<keyword evidence="4" id="KW-0564">Palmitate</keyword>
<keyword evidence="4" id="KW-0449">Lipoprotein</keyword>
<dbReference type="HOGENOM" id="CLU_027480_0_1_4"/>
<comment type="similarity">
    <text evidence="4">Belongs to the BamB family.</text>
</comment>
<reference evidence="7" key="1">
    <citation type="submission" date="2014-12" db="EMBL/GenBank/DDBJ databases">
        <authorList>
            <person name="Salcher M.M."/>
        </authorList>
    </citation>
    <scope>NUCLEOTIDE SEQUENCE [LARGE SCALE GENOMIC DNA]</scope>
    <source>
        <strain evidence="7">MMS-10A-171</strain>
    </source>
</reference>
<organism evidence="6 7">
    <name type="scientific">Candidatus Methylopumilus turicensis</name>
    <dbReference type="NCBI Taxonomy" id="1581680"/>
    <lineage>
        <taxon>Bacteria</taxon>
        <taxon>Pseudomonadati</taxon>
        <taxon>Pseudomonadota</taxon>
        <taxon>Betaproteobacteria</taxon>
        <taxon>Nitrosomonadales</taxon>
        <taxon>Methylophilaceae</taxon>
        <taxon>Candidatus Methylopumilus</taxon>
    </lineage>
</organism>
<dbReference type="GO" id="GO:0009279">
    <property type="term" value="C:cell outer membrane"/>
    <property type="evidence" value="ECO:0007669"/>
    <property type="project" value="UniProtKB-SubCell"/>
</dbReference>
<dbReference type="InterPro" id="IPR002372">
    <property type="entry name" value="PQQ_rpt_dom"/>
</dbReference>
<dbReference type="PROSITE" id="PS51257">
    <property type="entry name" value="PROKAR_LIPOPROTEIN"/>
    <property type="match status" value="1"/>
</dbReference>
<sequence length="390" mass="41585">MLKFFKTATLLITLALGACSSITDLKEDMSERLFGRGSNETPSELLEIKTTAQIKVLWSTHLGDSLDADFTTVLDNGFIYAASANGEITKVSVADGKQIWKINSGEMLSGGVGLGNNLLLLGSAKGYVLAYDLSGKLLWKSKVSSQVLSAPKSDDSVVVVRCGDSRIYGLNAKDGSKKWVYERATPALSLRSSAGIVLDGGAAYAGFAGGKLIALRVDDGKVVWEVSVAQPKGTTEIERIADITSNPVVDGSLVYAVAYQGKIAAVDRATGRLAWSREISSYTGLNAEDAKVYVTHANSAVYSLDFATGKTFWRQADLKQRRISAPLPMGNLIALGDVEGYVHLLNREDGSFAARLQLEDSAIMPQMLAVGASTIIAQTRKGGIYAISIK</sequence>
<dbReference type="InterPro" id="IPR018391">
    <property type="entry name" value="PQQ_b-propeller_rpt"/>
</dbReference>
<name>A0A0B7IXL2_9PROT</name>
<accession>A0A0B7IXL2</accession>
<evidence type="ECO:0000313" key="7">
    <source>
        <dbReference type="Proteomes" id="UP000056322"/>
    </source>
</evidence>
<dbReference type="InterPro" id="IPR017687">
    <property type="entry name" value="BamB"/>
</dbReference>
<dbReference type="Pfam" id="PF13360">
    <property type="entry name" value="PQQ_2"/>
    <property type="match status" value="1"/>
</dbReference>
<keyword evidence="7" id="KW-1185">Reference proteome</keyword>
<dbReference type="STRING" id="1581680.BN1209_0810"/>
<evidence type="ECO:0000256" key="4">
    <source>
        <dbReference type="HAMAP-Rule" id="MF_00923"/>
    </source>
</evidence>
<dbReference type="AlphaFoldDB" id="A0A0B7IXL2"/>
<dbReference type="PANTHER" id="PTHR34512">
    <property type="entry name" value="CELL SURFACE PROTEIN"/>
    <property type="match status" value="1"/>
</dbReference>
<dbReference type="GO" id="GO:0051205">
    <property type="term" value="P:protein insertion into membrane"/>
    <property type="evidence" value="ECO:0007669"/>
    <property type="project" value="UniProtKB-UniRule"/>
</dbReference>
<dbReference type="InterPro" id="IPR015943">
    <property type="entry name" value="WD40/YVTN_repeat-like_dom_sf"/>
</dbReference>
<evidence type="ECO:0000313" key="6">
    <source>
        <dbReference type="EMBL" id="CEN55853.1"/>
    </source>
</evidence>
<dbReference type="EMBL" id="LN794158">
    <property type="protein sequence ID" value="CEN55853.1"/>
    <property type="molecule type" value="Genomic_DNA"/>
</dbReference>
<dbReference type="InterPro" id="IPR011047">
    <property type="entry name" value="Quinoprotein_ADH-like_sf"/>
</dbReference>
<feature type="domain" description="Pyrrolo-quinoline quinone repeat" evidence="5">
    <location>
        <begin position="85"/>
        <end position="315"/>
    </location>
</feature>
<dbReference type="GO" id="GO:0043165">
    <property type="term" value="P:Gram-negative-bacterium-type cell outer membrane assembly"/>
    <property type="evidence" value="ECO:0007669"/>
    <property type="project" value="UniProtKB-UniRule"/>
</dbReference>
<comment type="subcellular location">
    <subcellularLocation>
        <location evidence="4">Cell outer membrane</location>
        <topology evidence="4">Lipid-anchor</topology>
    </subcellularLocation>
</comment>
<dbReference type="PANTHER" id="PTHR34512:SF30">
    <property type="entry name" value="OUTER MEMBRANE PROTEIN ASSEMBLY FACTOR BAMB"/>
    <property type="match status" value="1"/>
</dbReference>
<dbReference type="RefSeq" id="WP_320408778.1">
    <property type="nucleotide sequence ID" value="NZ_LN794158.1"/>
</dbReference>
<protein>
    <recommendedName>
        <fullName evidence="4">Outer membrane protein assembly factor BamB</fullName>
    </recommendedName>
</protein>
<gene>
    <name evidence="4 6" type="primary">bamB</name>
    <name evidence="6" type="ORF">BN1209_0810</name>
</gene>
<dbReference type="HAMAP" id="MF_00923">
    <property type="entry name" value="OM_assembly_BamB"/>
    <property type="match status" value="1"/>
</dbReference>
<comment type="function">
    <text evidence="4">Part of the outer membrane protein assembly complex, which is involved in assembly and insertion of beta-barrel proteins into the outer membrane.</text>
</comment>
<dbReference type="KEGG" id="mbac:BN1209_0810"/>
<evidence type="ECO:0000256" key="1">
    <source>
        <dbReference type="ARBA" id="ARBA00022729"/>
    </source>
</evidence>
<evidence type="ECO:0000259" key="5">
    <source>
        <dbReference type="Pfam" id="PF13360"/>
    </source>
</evidence>
<dbReference type="SUPFAM" id="SSF50998">
    <property type="entry name" value="Quinoprotein alcohol dehydrogenase-like"/>
    <property type="match status" value="1"/>
</dbReference>
<dbReference type="SMART" id="SM00564">
    <property type="entry name" value="PQQ"/>
    <property type="match status" value="7"/>
</dbReference>
<evidence type="ECO:0000256" key="2">
    <source>
        <dbReference type="ARBA" id="ARBA00023136"/>
    </source>
</evidence>
<dbReference type="Proteomes" id="UP000056322">
    <property type="component" value="Chromosome 1"/>
</dbReference>
<keyword evidence="2 4" id="KW-0472">Membrane</keyword>
<keyword evidence="1 4" id="KW-0732">Signal</keyword>
<comment type="subunit">
    <text evidence="4">Part of the Bam complex.</text>
</comment>
<evidence type="ECO:0000256" key="3">
    <source>
        <dbReference type="ARBA" id="ARBA00023237"/>
    </source>
</evidence>
<keyword evidence="3 4" id="KW-0998">Cell outer membrane</keyword>
<dbReference type="NCBIfam" id="TIGR03300">
    <property type="entry name" value="assembly_YfgL"/>
    <property type="match status" value="1"/>
</dbReference>